<keyword evidence="2" id="KW-0732">Signal</keyword>
<dbReference type="SUPFAM" id="SSF159245">
    <property type="entry name" value="AttH-like"/>
    <property type="match status" value="1"/>
</dbReference>
<dbReference type="EMBL" id="JACHGB010000009">
    <property type="protein sequence ID" value="MBB5273840.1"/>
    <property type="molecule type" value="Genomic_DNA"/>
</dbReference>
<evidence type="ECO:0000259" key="3">
    <source>
        <dbReference type="Pfam" id="PF07143"/>
    </source>
</evidence>
<keyword evidence="5" id="KW-1185">Reference proteome</keyword>
<sequence length="360" mass="40133">MRRRWLLRTLAAGLLSARAPAAAGSAPVRYPPVLPGGALAFPQDFGAHPAWRTEWWYLTGWLDADGRAVGVQITFFRSRTRHDDANPSLFAPKQLLLAHAAVALEGRTQLRHAQRAAREGFGLARFSVDDTDLSIGDWSLRRTPNDRYLATIPADGFRLDLEFRPDAPPFPQGDAGYSRKGPRPEQASRYYSRPQLDVRGSARLGAAADGDTQPVRGKAWLDHEWSSELLDASAAGWDWVGLNLHDGSALMAFRIRRKDGSVLWSHARWIRSAAPAPAPEFEPLRLWRSARSGATYPVEMLLRVGARRLRLVPLFDDQELDTRASTGTIYWEGAMRVLEDGREVGRGYLELTGYAEALRL</sequence>
<feature type="region of interest" description="Disordered" evidence="1">
    <location>
        <begin position="168"/>
        <end position="192"/>
    </location>
</feature>
<dbReference type="Pfam" id="PF17186">
    <property type="entry name" value="Lipocalin_9"/>
    <property type="match status" value="1"/>
</dbReference>
<dbReference type="Gene3D" id="2.40.370.10">
    <property type="entry name" value="AttH-like domain"/>
    <property type="match status" value="2"/>
</dbReference>
<reference evidence="4 5" key="1">
    <citation type="submission" date="2020-08" db="EMBL/GenBank/DDBJ databases">
        <title>Genomic Encyclopedia of Type Strains, Phase IV (KMG-IV): sequencing the most valuable type-strain genomes for metagenomic binning, comparative biology and taxonomic classification.</title>
        <authorList>
            <person name="Goeker M."/>
        </authorList>
    </citation>
    <scope>NUCLEOTIDE SEQUENCE [LARGE SCALE GENOMIC DNA]</scope>
    <source>
        <strain evidence="4 5">DSM 29781</strain>
    </source>
</reference>
<evidence type="ECO:0000313" key="4">
    <source>
        <dbReference type="EMBL" id="MBB5273840.1"/>
    </source>
</evidence>
<keyword evidence="4" id="KW-0378">Hydrolase</keyword>
<name>A0A7W8HMM5_9BURK</name>
<evidence type="ECO:0000256" key="1">
    <source>
        <dbReference type="SAM" id="MobiDB-lite"/>
    </source>
</evidence>
<dbReference type="Proteomes" id="UP000532440">
    <property type="component" value="Unassembled WGS sequence"/>
</dbReference>
<dbReference type="GO" id="GO:0016787">
    <property type="term" value="F:hydrolase activity"/>
    <property type="evidence" value="ECO:0007669"/>
    <property type="project" value="UniProtKB-KW"/>
</dbReference>
<evidence type="ECO:0000256" key="2">
    <source>
        <dbReference type="SAM" id="SignalP"/>
    </source>
</evidence>
<dbReference type="InterPro" id="IPR010791">
    <property type="entry name" value="AttH_dom"/>
</dbReference>
<protein>
    <submittedName>
        <fullName evidence="4">Putative secreted hydrolase</fullName>
    </submittedName>
</protein>
<dbReference type="Pfam" id="PF07143">
    <property type="entry name" value="CrtC"/>
    <property type="match status" value="1"/>
</dbReference>
<dbReference type="AlphaFoldDB" id="A0A7W8HMM5"/>
<feature type="signal peptide" evidence="2">
    <location>
        <begin position="1"/>
        <end position="21"/>
    </location>
</feature>
<dbReference type="RefSeq" id="WP_183970703.1">
    <property type="nucleotide sequence ID" value="NZ_BAABEW010000005.1"/>
</dbReference>
<dbReference type="InterPro" id="IPR023374">
    <property type="entry name" value="AttH-like_dom_sf"/>
</dbReference>
<feature type="chain" id="PRO_5031229142" evidence="2">
    <location>
        <begin position="22"/>
        <end position="360"/>
    </location>
</feature>
<evidence type="ECO:0000313" key="5">
    <source>
        <dbReference type="Proteomes" id="UP000532440"/>
    </source>
</evidence>
<dbReference type="PANTHER" id="PTHR38591:SF1">
    <property type="entry name" value="BLL1000 PROTEIN"/>
    <property type="match status" value="1"/>
</dbReference>
<organism evidence="4 5">
    <name type="scientific">Quisquiliibacterium transsilvanicum</name>
    <dbReference type="NCBI Taxonomy" id="1549638"/>
    <lineage>
        <taxon>Bacteria</taxon>
        <taxon>Pseudomonadati</taxon>
        <taxon>Pseudomonadota</taxon>
        <taxon>Betaproteobacteria</taxon>
        <taxon>Burkholderiales</taxon>
        <taxon>Burkholderiaceae</taxon>
        <taxon>Quisquiliibacterium</taxon>
    </lineage>
</organism>
<comment type="caution">
    <text evidence="4">The sequence shown here is derived from an EMBL/GenBank/DDBJ whole genome shotgun (WGS) entry which is preliminary data.</text>
</comment>
<proteinExistence type="predicted"/>
<dbReference type="PANTHER" id="PTHR38591">
    <property type="entry name" value="HYDROLASE"/>
    <property type="match status" value="1"/>
</dbReference>
<gene>
    <name evidence="4" type="ORF">HNQ70_003872</name>
</gene>
<feature type="domain" description="AttH" evidence="3">
    <location>
        <begin position="53"/>
        <end position="227"/>
    </location>
</feature>
<accession>A0A7W8HMM5</accession>